<proteinExistence type="predicted"/>
<evidence type="ECO:0000313" key="1">
    <source>
        <dbReference type="EMBL" id="PRW84454.1"/>
    </source>
</evidence>
<sequence>MPIIEPGDLPLLTDAEVQAHALPGESWHEARERLYCESITPVPSNASMRTKRPEYLSHRSPGVRLDQLDALRAFQVLSPAEQVRAHGGHRGASDLLECPSLAAIVALGLEWTACTARLPFEDTRARLRYLVSVDYDHWLTCCRYTSWGWARVSDTSLVSGVTHWRVAQDQERVSRVATRAEVRTLRELRNA</sequence>
<protein>
    <submittedName>
        <fullName evidence="1">Uncharacterized protein</fullName>
    </submittedName>
</protein>
<name>A0A2T0HMX7_PSEFL</name>
<dbReference type="EMBL" id="PVUH01000030">
    <property type="protein sequence ID" value="PRW84454.1"/>
    <property type="molecule type" value="Genomic_DNA"/>
</dbReference>
<gene>
    <name evidence="1" type="ORF">C7A10_28890</name>
</gene>
<accession>A0A2T0HMX7</accession>
<dbReference type="AlphaFoldDB" id="A0A2T0HMX7"/>
<reference evidence="1 2" key="1">
    <citation type="submission" date="2018-03" db="EMBL/GenBank/DDBJ databases">
        <title>Blue discolouration in mozzarella cheese caused by Pseudomonas fluorescens.</title>
        <authorList>
            <person name="Chiesa F."/>
            <person name="Dalmasso A."/>
            <person name="Lomonaco S."/>
        </authorList>
    </citation>
    <scope>NUCLEOTIDE SEQUENCE [LARGE SCALE GENOMIC DNA]</scope>
    <source>
        <strain evidence="1 2">11293</strain>
    </source>
</reference>
<evidence type="ECO:0000313" key="2">
    <source>
        <dbReference type="Proteomes" id="UP000239731"/>
    </source>
</evidence>
<comment type="caution">
    <text evidence="1">The sequence shown here is derived from an EMBL/GenBank/DDBJ whole genome shotgun (WGS) entry which is preliminary data.</text>
</comment>
<dbReference type="Proteomes" id="UP000239731">
    <property type="component" value="Unassembled WGS sequence"/>
</dbReference>
<organism evidence="1 2">
    <name type="scientific">Pseudomonas fluorescens</name>
    <dbReference type="NCBI Taxonomy" id="294"/>
    <lineage>
        <taxon>Bacteria</taxon>
        <taxon>Pseudomonadati</taxon>
        <taxon>Pseudomonadota</taxon>
        <taxon>Gammaproteobacteria</taxon>
        <taxon>Pseudomonadales</taxon>
        <taxon>Pseudomonadaceae</taxon>
        <taxon>Pseudomonas</taxon>
    </lineage>
</organism>